<feature type="transmembrane region" description="Helical" evidence="2">
    <location>
        <begin position="340"/>
        <end position="360"/>
    </location>
</feature>
<accession>A0A7R9TW57</accession>
<organism evidence="3">
    <name type="scientific">Micromonas pusilla</name>
    <name type="common">Picoplanktonic green alga</name>
    <name type="synonym">Chromulina pusilla</name>
    <dbReference type="NCBI Taxonomy" id="38833"/>
    <lineage>
        <taxon>Eukaryota</taxon>
        <taxon>Viridiplantae</taxon>
        <taxon>Chlorophyta</taxon>
        <taxon>Mamiellophyceae</taxon>
        <taxon>Mamiellales</taxon>
        <taxon>Mamiellaceae</taxon>
        <taxon>Micromonas</taxon>
    </lineage>
</organism>
<feature type="region of interest" description="Disordered" evidence="1">
    <location>
        <begin position="225"/>
        <end position="251"/>
    </location>
</feature>
<dbReference type="PANTHER" id="PTHR37244">
    <property type="entry name" value="NADP-SPECIFIC GLUTAMATE DEHYDROGENASE"/>
    <property type="match status" value="1"/>
</dbReference>
<gene>
    <name evidence="3" type="ORF">MPUS1402_LOCUS10453</name>
</gene>
<reference evidence="3" key="1">
    <citation type="submission" date="2021-01" db="EMBL/GenBank/DDBJ databases">
        <authorList>
            <person name="Corre E."/>
            <person name="Pelletier E."/>
            <person name="Niang G."/>
            <person name="Scheremetjew M."/>
            <person name="Finn R."/>
            <person name="Kale V."/>
            <person name="Holt S."/>
            <person name="Cochrane G."/>
            <person name="Meng A."/>
            <person name="Brown T."/>
            <person name="Cohen L."/>
        </authorList>
    </citation>
    <scope>NUCLEOTIDE SEQUENCE</scope>
    <source>
        <strain evidence="3">RCC1614</strain>
    </source>
</reference>
<protein>
    <submittedName>
        <fullName evidence="3">Uncharacterized protein</fullName>
    </submittedName>
</protein>
<evidence type="ECO:0000256" key="1">
    <source>
        <dbReference type="SAM" id="MobiDB-lite"/>
    </source>
</evidence>
<evidence type="ECO:0000256" key="2">
    <source>
        <dbReference type="SAM" id="Phobius"/>
    </source>
</evidence>
<dbReference type="AlphaFoldDB" id="A0A7R9TW57"/>
<keyword evidence="2" id="KW-0472">Membrane</keyword>
<sequence length="380" mass="41269">MTTTVEGVTNLPSPEKVEATNLLRLDEAYQGRAMFVKVKCVDGEAPSQLSHHPELRFRFPPRVRDEPPVIFNGVSIQATDDVEIRMRRDRAGCFVSTDEIFVFHSAPFEIYCEKERWATGVLTRRAAQGATTSPKWTLELSPCVPVLTGDAPLATSPASASVERAFSVDSVCRLSLEVCLVGACDGDHVCMTRVAPLQAWKVKSARSFVQRPSLGAISEMCVEWSDSDDGARPEDDGGAAPPPSSSSADELELDDAVVDETSDGDGHGSGDEAVSARQWSLVPWKGELSVFDRAELLRNVRKRYEDLMHEYHSSGGGDKELASEDLFKGELTWFSAGIRIGVGVGLGVCLGVGLGVGVLINGVKVSRDRLNSVRQALRYK</sequence>
<keyword evidence="2" id="KW-1133">Transmembrane helix</keyword>
<dbReference type="PANTHER" id="PTHR37244:SF1">
    <property type="entry name" value="NADP-SPECIFIC GLUTAMATE DEHYDROGENASE"/>
    <property type="match status" value="1"/>
</dbReference>
<proteinExistence type="predicted"/>
<keyword evidence="2" id="KW-0812">Transmembrane</keyword>
<evidence type="ECO:0000313" key="3">
    <source>
        <dbReference type="EMBL" id="CAD8246931.1"/>
    </source>
</evidence>
<name>A0A7R9TW57_MICPS</name>
<dbReference type="EMBL" id="HBDY01013784">
    <property type="protein sequence ID" value="CAD8246931.1"/>
    <property type="molecule type" value="Transcribed_RNA"/>
</dbReference>